<gene>
    <name evidence="1" type="ORF">Tco025E_04062</name>
</gene>
<dbReference type="OrthoDB" id="248210at2759"/>
<dbReference type="GeneID" id="40317673"/>
<proteinExistence type="predicted"/>
<organism evidence="1 2">
    <name type="scientific">Trypanosoma conorhini</name>
    <dbReference type="NCBI Taxonomy" id="83891"/>
    <lineage>
        <taxon>Eukaryota</taxon>
        <taxon>Discoba</taxon>
        <taxon>Euglenozoa</taxon>
        <taxon>Kinetoplastea</taxon>
        <taxon>Metakinetoplastina</taxon>
        <taxon>Trypanosomatida</taxon>
        <taxon>Trypanosomatidae</taxon>
        <taxon>Trypanosoma</taxon>
    </lineage>
</organism>
<dbReference type="EMBL" id="MKKU01000195">
    <property type="protein sequence ID" value="RNF19823.1"/>
    <property type="molecule type" value="Genomic_DNA"/>
</dbReference>
<keyword evidence="2" id="KW-1185">Reference proteome</keyword>
<accession>A0A422PQ02</accession>
<evidence type="ECO:0000313" key="2">
    <source>
        <dbReference type="Proteomes" id="UP000284403"/>
    </source>
</evidence>
<name>A0A422PQ02_9TRYP</name>
<evidence type="ECO:0000313" key="1">
    <source>
        <dbReference type="EMBL" id="RNF19823.1"/>
    </source>
</evidence>
<dbReference type="AlphaFoldDB" id="A0A422PQ02"/>
<protein>
    <submittedName>
        <fullName evidence="1">Uncharacterized protein</fullName>
    </submittedName>
</protein>
<dbReference type="RefSeq" id="XP_029228979.1">
    <property type="nucleotide sequence ID" value="XM_029370975.1"/>
</dbReference>
<comment type="caution">
    <text evidence="1">The sequence shown here is derived from an EMBL/GenBank/DDBJ whole genome shotgun (WGS) entry which is preliminary data.</text>
</comment>
<reference evidence="1 2" key="1">
    <citation type="journal article" date="2018" name="BMC Genomics">
        <title>Genomic comparison of Trypanosoma conorhini and Trypanosoma rangeli to Trypanosoma cruzi strains of high and low virulence.</title>
        <authorList>
            <person name="Bradwell K.R."/>
            <person name="Koparde V.N."/>
            <person name="Matveyev A.V."/>
            <person name="Serrano M.G."/>
            <person name="Alves J.M."/>
            <person name="Parikh H."/>
            <person name="Huang B."/>
            <person name="Lee V."/>
            <person name="Espinosa-Alvarez O."/>
            <person name="Ortiz P.A."/>
            <person name="Costa-Martins A.G."/>
            <person name="Teixeira M.M."/>
            <person name="Buck G.A."/>
        </authorList>
    </citation>
    <scope>NUCLEOTIDE SEQUENCE [LARGE SCALE GENOMIC DNA]</scope>
    <source>
        <strain evidence="1 2">025E</strain>
    </source>
</reference>
<sequence length="202" mass="21878">MGDAYMTVKAVPAARHFIPKRIGFRRVPHVVEKVTGLEVRVTPLLGSIMHCEATSVARHSIRASGKRAVNAWTKDAASTITVEASVGVTVEVPVFYAATCNSAHASESTEMHAAKMYADLSSVCSQDSTFLRNLDTGELLQPQPWTVVSAGSETGVRHASKGRRKRVVKLPDRSGRYQIVTVAVKRAAVVRRSGADKEKEGH</sequence>
<dbReference type="Proteomes" id="UP000284403">
    <property type="component" value="Unassembled WGS sequence"/>
</dbReference>